<keyword evidence="2" id="KW-1185">Reference proteome</keyword>
<proteinExistence type="predicted"/>
<evidence type="ECO:0000313" key="1">
    <source>
        <dbReference type="EMBL" id="EGI67229.1"/>
    </source>
</evidence>
<gene>
    <name evidence="1" type="ORF">G5I_04206</name>
</gene>
<sequence>MQFLRDREIGTRGAKQRLIIDDDNDDEKEYWFGQLEDETMHIDFVRNFGGEKCVEVMITDKLVMPYYCEENPAKKMFRDLSGHICVISYATPVKSAL</sequence>
<dbReference type="EMBL" id="GL888113">
    <property type="protein sequence ID" value="EGI67229.1"/>
    <property type="molecule type" value="Genomic_DNA"/>
</dbReference>
<dbReference type="AlphaFoldDB" id="F4WF00"/>
<evidence type="ECO:0000313" key="2">
    <source>
        <dbReference type="Proteomes" id="UP000007755"/>
    </source>
</evidence>
<protein>
    <submittedName>
        <fullName evidence="1">Uncharacterized protein</fullName>
    </submittedName>
</protein>
<organism evidence="2">
    <name type="scientific">Acromyrmex echinatior</name>
    <name type="common">Panamanian leafcutter ant</name>
    <name type="synonym">Acromyrmex octospinosus echinatior</name>
    <dbReference type="NCBI Taxonomy" id="103372"/>
    <lineage>
        <taxon>Eukaryota</taxon>
        <taxon>Metazoa</taxon>
        <taxon>Ecdysozoa</taxon>
        <taxon>Arthropoda</taxon>
        <taxon>Hexapoda</taxon>
        <taxon>Insecta</taxon>
        <taxon>Pterygota</taxon>
        <taxon>Neoptera</taxon>
        <taxon>Endopterygota</taxon>
        <taxon>Hymenoptera</taxon>
        <taxon>Apocrita</taxon>
        <taxon>Aculeata</taxon>
        <taxon>Formicoidea</taxon>
        <taxon>Formicidae</taxon>
        <taxon>Myrmicinae</taxon>
        <taxon>Acromyrmex</taxon>
    </lineage>
</organism>
<dbReference type="Proteomes" id="UP000007755">
    <property type="component" value="Unassembled WGS sequence"/>
</dbReference>
<reference evidence="1" key="1">
    <citation type="submission" date="2011-02" db="EMBL/GenBank/DDBJ databases">
        <title>The genome of the leaf-cutting ant Acromyrmex echinatior suggests key adaptations to social evolution and fungus farming.</title>
        <authorList>
            <person name="Nygaard S."/>
            <person name="Zhang G."/>
        </authorList>
    </citation>
    <scope>NUCLEOTIDE SEQUENCE</scope>
</reference>
<name>F4WF00_ACREC</name>
<dbReference type="InParanoid" id="F4WF00"/>
<accession>F4WF00</accession>